<protein>
    <submittedName>
        <fullName evidence="2">Uncharacterized protein</fullName>
    </submittedName>
</protein>
<dbReference type="Proteomes" id="UP000001318">
    <property type="component" value="Plasmid pCS1"/>
</dbReference>
<dbReference type="InterPro" id="IPR048667">
    <property type="entry name" value="Imm5-like"/>
</dbReference>
<dbReference type="RefSeq" id="WP_012296874.1">
    <property type="nucleotide sequence ID" value="NC_010399.1"/>
</dbReference>
<dbReference type="HOGENOM" id="CLU_2492272_0_0_11"/>
<keyword evidence="2" id="KW-0614">Plasmid</keyword>
<accession>B0RJ29</accession>
<reference evidence="2 3" key="1">
    <citation type="journal article" date="2008" name="J. Bacteriol.">
        <title>Genome of the actinomycete plant pathogen Clavibacter michiganensis subsp. sepedonicus suggests recent niche adaptation.</title>
        <authorList>
            <person name="Bentley S.D."/>
            <person name="Corton C."/>
            <person name="Brown S.E."/>
            <person name="Barron A."/>
            <person name="Clark L."/>
            <person name="Doggett J."/>
            <person name="Harris B."/>
            <person name="Ormond D."/>
            <person name="Quail M.A."/>
            <person name="May G."/>
            <person name="Francis D."/>
            <person name="Knudson D."/>
            <person name="Parkhill J."/>
            <person name="Ishimaru C.A."/>
        </authorList>
    </citation>
    <scope>NUCLEOTIDE SEQUENCE [LARGE SCALE GENOMIC DNA]</scope>
    <source>
        <strain evidence="3">ATCC 33113 / DSM 20744 / JCM 9667 / LMG 2889 / ICMP 2535 / C-1</strain>
    </source>
</reference>
<dbReference type="KEGG" id="cms:pCS0035"/>
<keyword evidence="3" id="KW-1185">Reference proteome</keyword>
<feature type="compositionally biased region" description="Basic and acidic residues" evidence="1">
    <location>
        <begin position="63"/>
        <end position="73"/>
    </location>
</feature>
<dbReference type="AlphaFoldDB" id="B0RJ29"/>
<feature type="region of interest" description="Disordered" evidence="1">
    <location>
        <begin position="60"/>
        <end position="86"/>
    </location>
</feature>
<gene>
    <name evidence="2" type="ordered locus">pCS0035</name>
</gene>
<dbReference type="Pfam" id="PF21805">
    <property type="entry name" value="Imm5_like"/>
    <property type="match status" value="1"/>
</dbReference>
<proteinExistence type="predicted"/>
<evidence type="ECO:0000313" key="3">
    <source>
        <dbReference type="Proteomes" id="UP000001318"/>
    </source>
</evidence>
<organism evidence="2 3">
    <name type="scientific">Clavibacter sepedonicus</name>
    <name type="common">Clavibacter michiganensis subsp. sepedonicus</name>
    <dbReference type="NCBI Taxonomy" id="31964"/>
    <lineage>
        <taxon>Bacteria</taxon>
        <taxon>Bacillati</taxon>
        <taxon>Actinomycetota</taxon>
        <taxon>Actinomycetes</taxon>
        <taxon>Micrococcales</taxon>
        <taxon>Microbacteriaceae</taxon>
        <taxon>Clavibacter</taxon>
    </lineage>
</organism>
<evidence type="ECO:0000256" key="1">
    <source>
        <dbReference type="SAM" id="MobiDB-lite"/>
    </source>
</evidence>
<name>B0RJ29_CLASE</name>
<feature type="compositionally biased region" description="Low complexity" evidence="1">
    <location>
        <begin position="1"/>
        <end position="14"/>
    </location>
</feature>
<sequence length="86" mass="9574">MTECRSAAHAAARGSGRRRRGNRRCSSGRQEASVAHKFDYSPHAATYATKAIALHESGVADLETERQRQRDSPDWSLRPIKLPNGR</sequence>
<feature type="region of interest" description="Disordered" evidence="1">
    <location>
        <begin position="1"/>
        <end position="37"/>
    </location>
</feature>
<evidence type="ECO:0000313" key="2">
    <source>
        <dbReference type="EMBL" id="CAQ03218.1"/>
    </source>
</evidence>
<geneLocation type="plasmid" evidence="2 3">
    <name>pCS1</name>
</geneLocation>
<dbReference type="GeneID" id="301680980"/>
<dbReference type="EMBL" id="AM849035">
    <property type="protein sequence ID" value="CAQ03218.1"/>
    <property type="molecule type" value="Genomic_DNA"/>
</dbReference>